<feature type="non-terminal residue" evidence="1">
    <location>
        <position position="1"/>
    </location>
</feature>
<evidence type="ECO:0000313" key="2">
    <source>
        <dbReference type="Proteomes" id="UP000033881"/>
    </source>
</evidence>
<accession>A0A0G0M3N7</accession>
<organism evidence="1 2">
    <name type="scientific">Candidatus Woesebacteria bacterium GW2011_GWB1_39_12</name>
    <dbReference type="NCBI Taxonomy" id="1618574"/>
    <lineage>
        <taxon>Bacteria</taxon>
        <taxon>Candidatus Woeseibacteriota</taxon>
    </lineage>
</organism>
<dbReference type="Proteomes" id="UP000033881">
    <property type="component" value="Unassembled WGS sequence"/>
</dbReference>
<protein>
    <recommendedName>
        <fullName evidence="3">Portal protein</fullName>
    </recommendedName>
</protein>
<dbReference type="Pfam" id="PF07230">
    <property type="entry name" value="Portal_T4"/>
    <property type="match status" value="1"/>
</dbReference>
<sequence length="381" mass="44018">YSDYNEMESMAEINSAMNLYAEEVCSKGEHGEILKIDSSNVQIREALNVLFYDVLNIEFNAFSWVRNLCKYGDQFLLVDHHPDYGVLNVLPMPVNEIEREEGYDKNDPMAYRYRWITQGNRVLERWQVIHFRLLANDNFLPYGSSILEPARRVWRQLILMEDAIMVYRIVRSPERRVFKIGVGNIAPQDVPAYMEKAKTQLKRNQIVDTTTGRVDLRYNPMSTDEDYFIPVRGEGDGTTIDTLAGGQFTGDIDDLIYIQNKLFAALKVPKSYLGYEGDINAKSTLSQEDVRFARTIQHIQRIFIQELNKIAIIHLYSMGFKGEDVVNFEISWSFGELNLKFHPSLRKECLINILFILSSLGFPTKKSLALKKARERIGCLI</sequence>
<proteinExistence type="predicted"/>
<name>A0A0G0M3N7_9BACT</name>
<dbReference type="InterPro" id="IPR010823">
    <property type="entry name" value="Portal_Gp20"/>
</dbReference>
<dbReference type="STRING" id="1618574.UT24_C0036G0001"/>
<evidence type="ECO:0000313" key="1">
    <source>
        <dbReference type="EMBL" id="KKQ98803.1"/>
    </source>
</evidence>
<dbReference type="AlphaFoldDB" id="A0A0G0M3N7"/>
<comment type="caution">
    <text evidence="1">The sequence shown here is derived from an EMBL/GenBank/DDBJ whole genome shotgun (WGS) entry which is preliminary data.</text>
</comment>
<dbReference type="EMBL" id="LBWB01000036">
    <property type="protein sequence ID" value="KKQ98803.1"/>
    <property type="molecule type" value="Genomic_DNA"/>
</dbReference>
<evidence type="ECO:0008006" key="3">
    <source>
        <dbReference type="Google" id="ProtNLM"/>
    </source>
</evidence>
<gene>
    <name evidence="1" type="ORF">UT24_C0036G0001</name>
</gene>
<reference evidence="1 2" key="1">
    <citation type="journal article" date="2015" name="Nature">
        <title>rRNA introns, odd ribosomes, and small enigmatic genomes across a large radiation of phyla.</title>
        <authorList>
            <person name="Brown C.T."/>
            <person name="Hug L.A."/>
            <person name="Thomas B.C."/>
            <person name="Sharon I."/>
            <person name="Castelle C.J."/>
            <person name="Singh A."/>
            <person name="Wilkins M.J."/>
            <person name="Williams K.H."/>
            <person name="Banfield J.F."/>
        </authorList>
    </citation>
    <scope>NUCLEOTIDE SEQUENCE [LARGE SCALE GENOMIC DNA]</scope>
</reference>